<feature type="region of interest" description="Disordered" evidence="1">
    <location>
        <begin position="765"/>
        <end position="787"/>
    </location>
</feature>
<feature type="region of interest" description="Disordered" evidence="1">
    <location>
        <begin position="1324"/>
        <end position="1394"/>
    </location>
</feature>
<feature type="region of interest" description="Disordered" evidence="1">
    <location>
        <begin position="377"/>
        <end position="445"/>
    </location>
</feature>
<feature type="region of interest" description="Disordered" evidence="1">
    <location>
        <begin position="1436"/>
        <end position="1465"/>
    </location>
</feature>
<feature type="compositionally biased region" description="Polar residues" evidence="1">
    <location>
        <begin position="1097"/>
        <end position="1129"/>
    </location>
</feature>
<feature type="compositionally biased region" description="Polar residues" evidence="1">
    <location>
        <begin position="2826"/>
        <end position="2839"/>
    </location>
</feature>
<feature type="compositionally biased region" description="Basic and acidic residues" evidence="1">
    <location>
        <begin position="2002"/>
        <end position="2029"/>
    </location>
</feature>
<feature type="region of interest" description="Disordered" evidence="1">
    <location>
        <begin position="276"/>
        <end position="316"/>
    </location>
</feature>
<dbReference type="InterPro" id="IPR001478">
    <property type="entry name" value="PDZ"/>
</dbReference>
<reference evidence="3" key="1">
    <citation type="submission" date="2021-05" db="EMBL/GenBank/DDBJ databases">
        <authorList>
            <person name="Alioto T."/>
            <person name="Alioto T."/>
            <person name="Gomez Garrido J."/>
        </authorList>
    </citation>
    <scope>NUCLEOTIDE SEQUENCE</scope>
</reference>
<sequence length="2983" mass="336475">MKLFSTMRHSSLDNHQSGLNSLSTIQQADCSSEPTVMSHSQENERNSVQICPSRSFWDRRHNLAVLHSSSQLCESIPPSPMPHRASSSSSLSPSADNTLSPKFSLSRTDSRGLDSVASDQPHSIPFVCKDNSSCQPSHSSLHSTSYQNDLLDSHQQSHSLNSYQSSVDKDHRHGFTSLSQKMSSSSSYTKDSSSSTTRATQSHHHKGNYHNQSSRGNESFKSHPSLFHPDLYRSMSTSHLMQSSSSPLSSPSHSIQEEKTISCDRLNALDRLVDRTSPTRTNLNRRIERSPSRLNSGRGRSLHELNSLEDLPSEKNSPSYFAERHFDRFRCDENFSSRECENLSSSSVSLIANLLDKTSGEETASIQSVRDFLLRNYGHRNGSNKTKTSSRKESETNLKTDSMKTVWETSSTSSSSGNIAGSCESKSSVHSRSTSSQKQAQRSVKCRSVSSENGLYLDLRKDDFEIDNKFGSLDRREKYRKNTSTHFGNYLFGRKSASVKSIGEADKYVDMSPKRLLYKTEPDGGIDNCAFSPSSPDSEENVKMELDRFEASLATPKTRARNSQDVPPERPPKSSLLTLATTVAAIKKNEITEVPTTSKSFKNPELPPKKKATFPYAFVRSRLTNLPEEEPQSSPNNSSNNPRVKFSRHVFINNPHFIEKLKRDRENECKIQESEHQQHLQSDQERHNRTEHSYSSKYGTTDRRKTSCKDTFPSEYRNQRRCSSDLTLYNPACDLNSSDLNEEHSRLSDHVTSCGNTTNHDCQTNSQCGADNNDTTSQNNGDSSSERCRKRQCVSRHDFVSKCKNLVKYKSEEFKDDHKRSSFRNEKGFHPDKVVENQYLELLNDEEDTVVNVQENNERFIDREYLELIANDTPDGINEESSQPLRTSKKETLATTSPCKQTCNNFSNSESSDVNRTSDNLVEHKQSAKVKKSPTKLRLECTSNTLLAVQEEGLKIGNIDDLKLAVSTNSCYSPTLPEAQSMDMNYLYNFKCRRKQNFLLLNDYKSNQANSCGSSVQCNNEVSCSSKTICKIPDTRTSQYSNVTNTSSQFVNENSTTTNSTNTLPSIPSHNNNLHSIQIQGSLQNINIPSVNSHYISSNESGYDSDSTARQSEQHSPNSEHFNFDQNQSSPPPPPAPMLELGEYLSLPVYLDQTSSKTNRDDLIEDTPSEAEVVKRGHLVRKASSVSNRAYEDVMYIPDCFNAHLYEPVSNAGFTKHLSPDKSNKIPEKSPEKSQNSHGRTKTDLTKAFDSIDDEPYGFICFNQSTGEKNKIVEVPAETGENDYEYIFNFETKMPKKETSNSSKRIESECDDVYERVEFNSISENDKSNAENRNTKSGKRIESDLREKSRRENPLVQQGAPNKDSSRSQTSTHHCKFTPHKEQTSQPQPDLICKLSPRKSNISRNKKPTEVMFHISNVESPLTRIEDDRRRISLPESLLTQTASSLDENSQRRTSLPTTGTPEHEENYNKCVENALFEQSADHLAHHKSTHQSTQENHLVHRSVERNLDSPSMQLFYKKVQTQQTIAAKAVPTHTVVKRQPNFTRNMFVKNAATVANIRGESKRHGQHVHSAEDTSTRYELVRLVKQQPDDDLGIYLSGKSSGAGDEMRYVVVKLEPGKIANETNQIRTGDELIHVNDRLLRGIRNLATIQTIINGHKYDEQSGKYIVDIILARNKTRDLNVEQLEGRLKEIEDEERKIENRKELRQKKKDVDEAVETLEERRQNENKIDRHLNGKQLEERLKKIEDKDIRQRNENRKERQENEEVHPDDQEDSCEMKDESLFETKERNIDANSEEHFSASGEFNAETSENTPDKSNTITTSLSENTLEETNVPKKAGDATKYARNSKESSQGLLAMKTTKSRKARRKTLSKRVDVDFVRGFSVKEMNWSDSENVSCDIIEKSEKAKDRLKPVEMSNEGLVQDTNCENNTRHPTENSPGKLKDIEAALQIEKYVTFLNQVDKVSNRNETNGETEENIQSSPGVADYFETNDSNEELLNSSEIIEKDESPSREVVGESNESDSKETKQIDNETIVNDNQSLHQIDHAAFSNEGVEFENNSVKSTTKATTAEESFIMKMLDRNIDNFMRETKKKLDSLSFSDDDSKSFSEFLTRCNLDCKKIYNSPLTSEVKHSGGEEGLHETSYNEMNQSEELLDSNESAVKDTLLDCSSMKLLETSIGLIQQEMIRKISITSDHIYRKDEQPLEDNSSHLEPNKDICSNHADHRNNPSTKSSISDLPKNCIESKANNVCTHQEEDMGDGDENLSLIVNCSVNSVDLNISLNRAGGQERVTQVTGEKEKDFEEPDSIEDCQSRCSRESLSKDCVRKTDSQSPFDCKISSSSVENAQNDEEPSTSELSSENLRILVKSTEDADGPLQNTSLYSFAESLNCSLEVNCNESALYLNETNICLPEEQEEIQPFSDIQRHSKVDRTDLVERIVVNTPCLVAINEFTDNQPHATSDDRATSPDSLEPNYDSNEDVLESNKHVSESRNHVLLESNNFNFKPEISNNHVLECVNVKNIAKNGPLASNRDYASFEDLSIEPEACGPEDEVYEEVIFINSSRHDTLDTRNHLYEMVNFERPTEANLSKLTVNVNRQSSPKLNPIPNHSELVNLNGHSTPKAKHTTFNSKHTSPIEDAAKSKCTLQDGLAKDCSSRRKKSLTKCSTAKSNLQQDATGENLLVTNSSIKDSRSNYKPVPPCDFFESRISTPLKSSSPNIQRKMNVNSLDRVVQRRNAQRSLLDNCTDGVEKENNDIDYEFKPRNRYSLNIPAYNSKRHNETEIRQERLDFTPLEAKNQQVLTGKSGAFGKLSTPKLSRNSLLPEETESKACQKSANSETIESTKACHKSTTRVISEKSIPTSSDEKSQTSDHKSQTSDHKSQTSDHKSQSSNAEPLILKVVFEKGPGKKSLGFSIVGGADSPKGQMGIFIKTILPHGQAAQMGVLAEGDEILLFNFLVLPFFTFKIFRIFKCIRQVGIICLYFQDI</sequence>
<feature type="region of interest" description="Disordered" evidence="1">
    <location>
        <begin position="2802"/>
        <end position="2888"/>
    </location>
</feature>
<feature type="compositionally biased region" description="Basic and acidic residues" evidence="1">
    <location>
        <begin position="2860"/>
        <end position="2885"/>
    </location>
</feature>
<feature type="region of interest" description="Disordered" evidence="1">
    <location>
        <begin position="177"/>
        <end position="228"/>
    </location>
</feature>
<dbReference type="PROSITE" id="PS50106">
    <property type="entry name" value="PDZ"/>
    <property type="match status" value="2"/>
</dbReference>
<dbReference type="CDD" id="cd00136">
    <property type="entry name" value="PDZ_canonical"/>
    <property type="match status" value="1"/>
</dbReference>
<feature type="compositionally biased region" description="Low complexity" evidence="1">
    <location>
        <begin position="82"/>
        <end position="94"/>
    </location>
</feature>
<dbReference type="SMART" id="SM00228">
    <property type="entry name" value="PDZ"/>
    <property type="match status" value="2"/>
</dbReference>
<feature type="region of interest" description="Disordered" evidence="1">
    <location>
        <begin position="2451"/>
        <end position="2475"/>
    </location>
</feature>
<feature type="region of interest" description="Disordered" evidence="1">
    <location>
        <begin position="26"/>
        <end position="46"/>
    </location>
</feature>
<feature type="region of interest" description="Disordered" evidence="1">
    <location>
        <begin position="1041"/>
        <end position="1073"/>
    </location>
</feature>
<feature type="region of interest" description="Disordered" evidence="1">
    <location>
        <begin position="1097"/>
        <end position="1140"/>
    </location>
</feature>
<feature type="compositionally biased region" description="Low complexity" evidence="1">
    <location>
        <begin position="1816"/>
        <end position="1831"/>
    </location>
</feature>
<feature type="compositionally biased region" description="Polar residues" evidence="1">
    <location>
        <begin position="2328"/>
        <end position="2344"/>
    </location>
</feature>
<feature type="region of interest" description="Disordered" evidence="1">
    <location>
        <begin position="2201"/>
        <end position="2236"/>
    </location>
</feature>
<name>A0A8D8Z4T1_9HEMI</name>
<feature type="compositionally biased region" description="Polar residues" evidence="1">
    <location>
        <begin position="1806"/>
        <end position="1815"/>
    </location>
</feature>
<feature type="domain" description="PDZ" evidence="2">
    <location>
        <begin position="1581"/>
        <end position="1644"/>
    </location>
</feature>
<dbReference type="InterPro" id="IPR036034">
    <property type="entry name" value="PDZ_sf"/>
</dbReference>
<dbReference type="Gene3D" id="2.30.42.10">
    <property type="match status" value="2"/>
</dbReference>
<feature type="region of interest" description="Disordered" evidence="1">
    <location>
        <begin position="2325"/>
        <end position="2358"/>
    </location>
</feature>
<feature type="compositionally biased region" description="Low complexity" evidence="1">
    <location>
        <begin position="1054"/>
        <end position="1063"/>
    </location>
</feature>
<feature type="compositionally biased region" description="Polar residues" evidence="1">
    <location>
        <begin position="1438"/>
        <end position="1461"/>
    </location>
</feature>
<feature type="compositionally biased region" description="Basic and acidic residues" evidence="1">
    <location>
        <begin position="1324"/>
        <end position="1353"/>
    </location>
</feature>
<feature type="region of interest" description="Disordered" evidence="1">
    <location>
        <begin position="552"/>
        <end position="577"/>
    </location>
</feature>
<accession>A0A8D8Z4T1</accession>
<feature type="region of interest" description="Disordered" evidence="1">
    <location>
        <begin position="1216"/>
        <end position="1243"/>
    </location>
</feature>
<feature type="compositionally biased region" description="Basic and acidic residues" evidence="1">
    <location>
        <begin position="668"/>
        <end position="708"/>
    </location>
</feature>
<feature type="compositionally biased region" description="Polar residues" evidence="1">
    <location>
        <begin position="765"/>
        <end position="783"/>
    </location>
</feature>
<feature type="compositionally biased region" description="Polar residues" evidence="1">
    <location>
        <begin position="1041"/>
        <end position="1053"/>
    </location>
</feature>
<feature type="region of interest" description="Disordered" evidence="1">
    <location>
        <begin position="72"/>
        <end position="118"/>
    </location>
</feature>
<evidence type="ECO:0000259" key="2">
    <source>
        <dbReference type="PROSITE" id="PS50106"/>
    </source>
</evidence>
<dbReference type="Pfam" id="PF00595">
    <property type="entry name" value="PDZ"/>
    <property type="match status" value="1"/>
</dbReference>
<feature type="region of interest" description="Disordered" evidence="1">
    <location>
        <begin position="668"/>
        <end position="710"/>
    </location>
</feature>
<feature type="region of interest" description="Disordered" evidence="1">
    <location>
        <begin position="1999"/>
        <end position="2029"/>
    </location>
</feature>
<evidence type="ECO:0000256" key="1">
    <source>
        <dbReference type="SAM" id="MobiDB-lite"/>
    </source>
</evidence>
<dbReference type="SUPFAM" id="SSF50156">
    <property type="entry name" value="PDZ domain-like"/>
    <property type="match status" value="2"/>
</dbReference>
<feature type="compositionally biased region" description="Basic and acidic residues" evidence="1">
    <location>
        <begin position="1218"/>
        <end position="1232"/>
    </location>
</feature>
<feature type="compositionally biased region" description="Basic and acidic residues" evidence="1">
    <location>
        <begin position="390"/>
        <end position="402"/>
    </location>
</feature>
<feature type="compositionally biased region" description="Basic and acidic residues" evidence="1">
    <location>
        <begin position="2201"/>
        <end position="2214"/>
    </location>
</feature>
<feature type="region of interest" description="Disordered" evidence="1">
    <location>
        <begin position="873"/>
        <end position="892"/>
    </location>
</feature>
<organism evidence="3">
    <name type="scientific">Cacopsylla melanoneura</name>
    <dbReference type="NCBI Taxonomy" id="428564"/>
    <lineage>
        <taxon>Eukaryota</taxon>
        <taxon>Metazoa</taxon>
        <taxon>Ecdysozoa</taxon>
        <taxon>Arthropoda</taxon>
        <taxon>Hexapoda</taxon>
        <taxon>Insecta</taxon>
        <taxon>Pterygota</taxon>
        <taxon>Neoptera</taxon>
        <taxon>Paraneoptera</taxon>
        <taxon>Hemiptera</taxon>
        <taxon>Sternorrhyncha</taxon>
        <taxon>Psylloidea</taxon>
        <taxon>Psyllidae</taxon>
        <taxon>Psyllinae</taxon>
        <taxon>Cacopsylla</taxon>
    </lineage>
</organism>
<proteinExistence type="predicted"/>
<feature type="region of interest" description="Disordered" evidence="1">
    <location>
        <begin position="1965"/>
        <end position="1987"/>
    </location>
</feature>
<evidence type="ECO:0000313" key="3">
    <source>
        <dbReference type="EMBL" id="CAG6739936.1"/>
    </source>
</evidence>
<dbReference type="EMBL" id="HBUF01416227">
    <property type="protein sequence ID" value="CAG6739936.1"/>
    <property type="molecule type" value="Transcribed_RNA"/>
</dbReference>
<feature type="region of interest" description="Disordered" evidence="1">
    <location>
        <begin position="1795"/>
        <end position="1851"/>
    </location>
</feature>
<feature type="compositionally biased region" description="Polar residues" evidence="1">
    <location>
        <begin position="209"/>
        <end position="219"/>
    </location>
</feature>
<protein>
    <submittedName>
        <fullName evidence="3">PDZ domain-containing protein 2</fullName>
    </submittedName>
</protein>
<feature type="compositionally biased region" description="Low complexity" evidence="1">
    <location>
        <begin position="425"/>
        <end position="436"/>
    </location>
</feature>
<feature type="compositionally biased region" description="Low complexity" evidence="1">
    <location>
        <begin position="177"/>
        <end position="197"/>
    </location>
</feature>
<feature type="compositionally biased region" description="Polar residues" evidence="1">
    <location>
        <begin position="95"/>
        <end position="107"/>
    </location>
</feature>
<feature type="compositionally biased region" description="Polar residues" evidence="1">
    <location>
        <begin position="1064"/>
        <end position="1073"/>
    </location>
</feature>
<feature type="region of interest" description="Disordered" evidence="1">
    <location>
        <begin position="1750"/>
        <end position="1777"/>
    </location>
</feature>
<feature type="domain" description="PDZ" evidence="2">
    <location>
        <begin position="2896"/>
        <end position="2952"/>
    </location>
</feature>